<feature type="compositionally biased region" description="Basic and acidic residues" evidence="1">
    <location>
        <begin position="103"/>
        <end position="125"/>
    </location>
</feature>
<feature type="compositionally biased region" description="Basic residues" evidence="1">
    <location>
        <begin position="87"/>
        <end position="102"/>
    </location>
</feature>
<evidence type="ECO:0000313" key="3">
    <source>
        <dbReference type="EMBL" id="NLT79656.1"/>
    </source>
</evidence>
<dbReference type="InterPro" id="IPR001387">
    <property type="entry name" value="Cro/C1-type_HTH"/>
</dbReference>
<comment type="caution">
    <text evidence="3">The sequence shown here is derived from an EMBL/GenBank/DDBJ whole genome shotgun (WGS) entry which is preliminary data.</text>
</comment>
<reference evidence="3" key="1">
    <citation type="journal article" date="2020" name="Biotechnol. Biofuels">
        <title>New insights from the biogas microbiome by comprehensive genome-resolved metagenomics of nearly 1600 species originating from multiple anaerobic digesters.</title>
        <authorList>
            <person name="Campanaro S."/>
            <person name="Treu L."/>
            <person name="Rodriguez-R L.M."/>
            <person name="Kovalovszki A."/>
            <person name="Ziels R.M."/>
            <person name="Maus I."/>
            <person name="Zhu X."/>
            <person name="Kougias P.G."/>
            <person name="Basile A."/>
            <person name="Luo G."/>
            <person name="Schluter A."/>
            <person name="Konstantinidis K.T."/>
            <person name="Angelidaki I."/>
        </authorList>
    </citation>
    <scope>NUCLEOTIDE SEQUENCE</scope>
    <source>
        <strain evidence="3">AS01afH2WH_6</strain>
    </source>
</reference>
<sequence>MARINEVIESVGEQVRQLRIAADMSQVDLAERANLGIATLRRLETGHDVSLSTLVAVLRVLNRLEWFDGLDPIGTGPTPMELLRLRKGLPARPQRVSRKGLKARNERHVPQKPLGEREDQLGELR</sequence>
<dbReference type="CDD" id="cd00093">
    <property type="entry name" value="HTH_XRE"/>
    <property type="match status" value="1"/>
</dbReference>
<dbReference type="SMART" id="SM00530">
    <property type="entry name" value="HTH_XRE"/>
    <property type="match status" value="1"/>
</dbReference>
<feature type="domain" description="HTH cro/C1-type" evidence="2">
    <location>
        <begin position="15"/>
        <end position="67"/>
    </location>
</feature>
<accession>A0A971ICX0</accession>
<dbReference type="SUPFAM" id="SSF47413">
    <property type="entry name" value="lambda repressor-like DNA-binding domains"/>
    <property type="match status" value="1"/>
</dbReference>
<protein>
    <submittedName>
        <fullName evidence="3">Helix-turn-helix transcriptional regulator</fullName>
    </submittedName>
</protein>
<dbReference type="Pfam" id="PF01381">
    <property type="entry name" value="HTH_3"/>
    <property type="match status" value="1"/>
</dbReference>
<organism evidence="3 4">
    <name type="scientific">Bifidobacterium crudilactis</name>
    <dbReference type="NCBI Taxonomy" id="327277"/>
    <lineage>
        <taxon>Bacteria</taxon>
        <taxon>Bacillati</taxon>
        <taxon>Actinomycetota</taxon>
        <taxon>Actinomycetes</taxon>
        <taxon>Bifidobacteriales</taxon>
        <taxon>Bifidobacteriaceae</taxon>
        <taxon>Bifidobacterium</taxon>
    </lineage>
</organism>
<dbReference type="Gene3D" id="1.10.260.40">
    <property type="entry name" value="lambda repressor-like DNA-binding domains"/>
    <property type="match status" value="1"/>
</dbReference>
<dbReference type="Proteomes" id="UP000767327">
    <property type="component" value="Unassembled WGS sequence"/>
</dbReference>
<reference evidence="3" key="2">
    <citation type="submission" date="2020-01" db="EMBL/GenBank/DDBJ databases">
        <authorList>
            <person name="Campanaro S."/>
        </authorList>
    </citation>
    <scope>NUCLEOTIDE SEQUENCE</scope>
    <source>
        <strain evidence="3">AS01afH2WH_6</strain>
    </source>
</reference>
<proteinExistence type="predicted"/>
<dbReference type="PROSITE" id="PS50943">
    <property type="entry name" value="HTH_CROC1"/>
    <property type="match status" value="1"/>
</dbReference>
<evidence type="ECO:0000313" key="4">
    <source>
        <dbReference type="Proteomes" id="UP000767327"/>
    </source>
</evidence>
<evidence type="ECO:0000259" key="2">
    <source>
        <dbReference type="PROSITE" id="PS50943"/>
    </source>
</evidence>
<feature type="region of interest" description="Disordered" evidence="1">
    <location>
        <begin position="87"/>
        <end position="125"/>
    </location>
</feature>
<dbReference type="EMBL" id="JAAXZR010000019">
    <property type="protein sequence ID" value="NLT79656.1"/>
    <property type="molecule type" value="Genomic_DNA"/>
</dbReference>
<evidence type="ECO:0000256" key="1">
    <source>
        <dbReference type="SAM" id="MobiDB-lite"/>
    </source>
</evidence>
<dbReference type="AlphaFoldDB" id="A0A971ICX0"/>
<name>A0A971ICX0_9BIFI</name>
<dbReference type="GO" id="GO:0003677">
    <property type="term" value="F:DNA binding"/>
    <property type="evidence" value="ECO:0007669"/>
    <property type="project" value="InterPro"/>
</dbReference>
<gene>
    <name evidence="3" type="ORF">GXW98_05155</name>
</gene>
<dbReference type="RefSeq" id="WP_273173596.1">
    <property type="nucleotide sequence ID" value="NZ_CP181270.1"/>
</dbReference>
<dbReference type="InterPro" id="IPR010982">
    <property type="entry name" value="Lambda_DNA-bd_dom_sf"/>
</dbReference>